<organism evidence="8 9">
    <name type="scientific">Oligosphaera ethanolica</name>
    <dbReference type="NCBI Taxonomy" id="760260"/>
    <lineage>
        <taxon>Bacteria</taxon>
        <taxon>Pseudomonadati</taxon>
        <taxon>Lentisphaerota</taxon>
        <taxon>Oligosphaeria</taxon>
        <taxon>Oligosphaerales</taxon>
        <taxon>Oligosphaeraceae</taxon>
        <taxon>Oligosphaera</taxon>
    </lineage>
</organism>
<gene>
    <name evidence="8" type="ORF">J3R75_001130</name>
</gene>
<dbReference type="InterPro" id="IPR011009">
    <property type="entry name" value="Kinase-like_dom_sf"/>
</dbReference>
<feature type="region of interest" description="Disordered" evidence="6">
    <location>
        <begin position="319"/>
        <end position="401"/>
    </location>
</feature>
<feature type="binding site" evidence="5">
    <location>
        <position position="77"/>
    </location>
    <ligand>
        <name>ATP</name>
        <dbReference type="ChEBI" id="CHEBI:30616"/>
    </ligand>
</feature>
<evidence type="ECO:0000313" key="8">
    <source>
        <dbReference type="EMBL" id="MDQ0289023.1"/>
    </source>
</evidence>
<dbReference type="GO" id="GO:0005524">
    <property type="term" value="F:ATP binding"/>
    <property type="evidence" value="ECO:0007669"/>
    <property type="project" value="UniProtKB-UniRule"/>
</dbReference>
<dbReference type="PROSITE" id="PS00108">
    <property type="entry name" value="PROTEIN_KINASE_ST"/>
    <property type="match status" value="1"/>
</dbReference>
<keyword evidence="2 5" id="KW-0547">Nucleotide-binding</keyword>
<dbReference type="InterPro" id="IPR000719">
    <property type="entry name" value="Prot_kinase_dom"/>
</dbReference>
<protein>
    <submittedName>
        <fullName evidence="8">Serine/threonine protein kinase</fullName>
    </submittedName>
</protein>
<evidence type="ECO:0000256" key="2">
    <source>
        <dbReference type="ARBA" id="ARBA00022741"/>
    </source>
</evidence>
<evidence type="ECO:0000256" key="6">
    <source>
        <dbReference type="SAM" id="MobiDB-lite"/>
    </source>
</evidence>
<dbReference type="GO" id="GO:0004674">
    <property type="term" value="F:protein serine/threonine kinase activity"/>
    <property type="evidence" value="ECO:0007669"/>
    <property type="project" value="UniProtKB-KW"/>
</dbReference>
<feature type="domain" description="Protein kinase" evidence="7">
    <location>
        <begin position="48"/>
        <end position="307"/>
    </location>
</feature>
<evidence type="ECO:0000313" key="9">
    <source>
        <dbReference type="Proteomes" id="UP001238163"/>
    </source>
</evidence>
<keyword evidence="4 5" id="KW-0067">ATP-binding</keyword>
<evidence type="ECO:0000256" key="3">
    <source>
        <dbReference type="ARBA" id="ARBA00022777"/>
    </source>
</evidence>
<dbReference type="SMART" id="SM00220">
    <property type="entry name" value="S_TKc"/>
    <property type="match status" value="1"/>
</dbReference>
<keyword evidence="3 8" id="KW-0418">Kinase</keyword>
<evidence type="ECO:0000256" key="5">
    <source>
        <dbReference type="PROSITE-ProRule" id="PRU10141"/>
    </source>
</evidence>
<keyword evidence="9" id="KW-1185">Reference proteome</keyword>
<sequence>MRFQCSHCQAILDIEDCDPGELVQCGQCESAVTAPLSTTSPGALIGDFIIKRELGVGGMGTVYLAHQATLDRDVAIKVLLPSFAADAAFIESFIREARAAAAVNHPNIVQAYAVNSENGLFYFAMEYIDGKTLKQSLAEEGRLPAERVIDIATDVVAALGFAWKERKIVHRDIKPDNIMMANTGHAKLADLGLARKITETNPDGSSELFGTPQYIAPELLFGYSPDARSDIYSLGCTLYHLVSGQSPVEGQTPEEIVNQHIFKPMTPLLEVAPDAPPGLAAMIELMMAKRPAQRYPDYDLIAADLKLVKAGRMPAHNAAPDAQLPIDGDSDNPFAVPNGSESIISHSHATPPTPKKKMTFSATPKAPGATDSTPPSTTNSTPADDADSGSSQSIAPVTDKPRSKMPMLIGAVVLLLALGGGGAWFAMSRASGDSGEAGGAATDGGTKDGVAIVKAMISSQKPENEIFAELNRLATSMAPDKAGYNDFLAVAAPYVEKALAQAREADITAEKERWQALALAAKAETERIAAEEAKRAEEAKKAEEEAQRQAEAEAETQRQLERLNEQKAALRDQMLQKTNAMDFSGARILFSPMLASNDPATRNWAELWTKVLNDADKYYKLIRNSKEKLAGIKMPVLGDKIKWQIDSVVYDKVNIKRVRQVVDKDGNDRIEELTGSLEIDQLLFPQLEAINHKLAETESLSPIEVGQLSANFLLARGAYLAPITGFLQKLGAPQELQDEVANLSGQYYMQNQLEFLRKLNKTQATELAGLLKNSDPTAFATVADEVQQIIGDK</sequence>
<dbReference type="PANTHER" id="PTHR43289">
    <property type="entry name" value="MITOGEN-ACTIVATED PROTEIN KINASE KINASE KINASE 20-RELATED"/>
    <property type="match status" value="1"/>
</dbReference>
<dbReference type="CDD" id="cd14014">
    <property type="entry name" value="STKc_PknB_like"/>
    <property type="match status" value="1"/>
</dbReference>
<dbReference type="Gene3D" id="1.10.510.10">
    <property type="entry name" value="Transferase(Phosphotransferase) domain 1"/>
    <property type="match status" value="1"/>
</dbReference>
<dbReference type="RefSeq" id="WP_307260364.1">
    <property type="nucleotide sequence ID" value="NZ_JAUSVL010000001.1"/>
</dbReference>
<dbReference type="PROSITE" id="PS00107">
    <property type="entry name" value="PROTEIN_KINASE_ATP"/>
    <property type="match status" value="1"/>
</dbReference>
<keyword evidence="1" id="KW-0808">Transferase</keyword>
<reference evidence="8" key="1">
    <citation type="submission" date="2023-07" db="EMBL/GenBank/DDBJ databases">
        <title>Genomic Encyclopedia of Type Strains, Phase IV (KMG-IV): sequencing the most valuable type-strain genomes for metagenomic binning, comparative biology and taxonomic classification.</title>
        <authorList>
            <person name="Goeker M."/>
        </authorList>
    </citation>
    <scope>NUCLEOTIDE SEQUENCE</scope>
    <source>
        <strain evidence="8">DSM 24202</strain>
    </source>
</reference>
<dbReference type="AlphaFoldDB" id="A0AAE3VEI0"/>
<dbReference type="Pfam" id="PF00069">
    <property type="entry name" value="Pkinase"/>
    <property type="match status" value="1"/>
</dbReference>
<dbReference type="PANTHER" id="PTHR43289:SF34">
    <property type="entry name" value="SERINE_THREONINE-PROTEIN KINASE YBDM-RELATED"/>
    <property type="match status" value="1"/>
</dbReference>
<dbReference type="InterPro" id="IPR017441">
    <property type="entry name" value="Protein_kinase_ATP_BS"/>
</dbReference>
<evidence type="ECO:0000256" key="4">
    <source>
        <dbReference type="ARBA" id="ARBA00022840"/>
    </source>
</evidence>
<name>A0AAE3VEI0_9BACT</name>
<dbReference type="Proteomes" id="UP001238163">
    <property type="component" value="Unassembled WGS sequence"/>
</dbReference>
<dbReference type="InterPro" id="IPR008271">
    <property type="entry name" value="Ser/Thr_kinase_AS"/>
</dbReference>
<feature type="compositionally biased region" description="Polar residues" evidence="6">
    <location>
        <begin position="339"/>
        <end position="350"/>
    </location>
</feature>
<comment type="caution">
    <text evidence="8">The sequence shown here is derived from an EMBL/GenBank/DDBJ whole genome shotgun (WGS) entry which is preliminary data.</text>
</comment>
<dbReference type="PROSITE" id="PS50011">
    <property type="entry name" value="PROTEIN_KINASE_DOM"/>
    <property type="match status" value="1"/>
</dbReference>
<keyword evidence="8" id="KW-0723">Serine/threonine-protein kinase</keyword>
<proteinExistence type="predicted"/>
<dbReference type="EMBL" id="JAUSVL010000001">
    <property type="protein sequence ID" value="MDQ0289023.1"/>
    <property type="molecule type" value="Genomic_DNA"/>
</dbReference>
<feature type="compositionally biased region" description="Low complexity" evidence="6">
    <location>
        <begin position="369"/>
        <end position="383"/>
    </location>
</feature>
<dbReference type="SUPFAM" id="SSF56112">
    <property type="entry name" value="Protein kinase-like (PK-like)"/>
    <property type="match status" value="1"/>
</dbReference>
<dbReference type="Gene3D" id="3.30.200.20">
    <property type="entry name" value="Phosphorylase Kinase, domain 1"/>
    <property type="match status" value="1"/>
</dbReference>
<accession>A0AAE3VEI0</accession>
<evidence type="ECO:0000259" key="7">
    <source>
        <dbReference type="PROSITE" id="PS50011"/>
    </source>
</evidence>
<evidence type="ECO:0000256" key="1">
    <source>
        <dbReference type="ARBA" id="ARBA00022679"/>
    </source>
</evidence>
<feature type="region of interest" description="Disordered" evidence="6">
    <location>
        <begin position="531"/>
        <end position="559"/>
    </location>
</feature>